<dbReference type="InterPro" id="IPR013320">
    <property type="entry name" value="ConA-like_dom_sf"/>
</dbReference>
<dbReference type="Gene3D" id="2.60.120.200">
    <property type="match status" value="1"/>
</dbReference>
<evidence type="ECO:0000256" key="5">
    <source>
        <dbReference type="ARBA" id="ARBA00023295"/>
    </source>
</evidence>
<accession>A0ABW8CH11</accession>
<evidence type="ECO:0000256" key="3">
    <source>
        <dbReference type="ARBA" id="ARBA00023157"/>
    </source>
</evidence>
<dbReference type="SUPFAM" id="SSF49899">
    <property type="entry name" value="Concanavalin A-like lectins/glucanases"/>
    <property type="match status" value="1"/>
</dbReference>
<feature type="signal peptide" evidence="7">
    <location>
        <begin position="1"/>
        <end position="28"/>
    </location>
</feature>
<gene>
    <name evidence="9" type="ORF">ACIGXA_35095</name>
</gene>
<dbReference type="SUPFAM" id="SSF49265">
    <property type="entry name" value="Fibronectin type III"/>
    <property type="match status" value="1"/>
</dbReference>
<dbReference type="SMART" id="SM00560">
    <property type="entry name" value="LamGL"/>
    <property type="match status" value="1"/>
</dbReference>
<dbReference type="InterPro" id="IPR006558">
    <property type="entry name" value="LamG-like"/>
</dbReference>
<feature type="chain" id="PRO_5047306965" evidence="7">
    <location>
        <begin position="29"/>
        <end position="736"/>
    </location>
</feature>
<dbReference type="CDD" id="cd00110">
    <property type="entry name" value="LamG"/>
    <property type="match status" value="1"/>
</dbReference>
<comment type="caution">
    <text evidence="9">The sequence shown here is derived from an EMBL/GenBank/DDBJ whole genome shotgun (WGS) entry which is preliminary data.</text>
</comment>
<keyword evidence="4" id="KW-0966">Cell projection</keyword>
<dbReference type="Proteomes" id="UP001614394">
    <property type="component" value="Unassembled WGS sequence"/>
</dbReference>
<keyword evidence="3" id="KW-1015">Disulfide bond</keyword>
<dbReference type="InterPro" id="IPR015943">
    <property type="entry name" value="WD40/YVTN_repeat-like_dom_sf"/>
</dbReference>
<dbReference type="RefSeq" id="WP_399656681.1">
    <property type="nucleotide sequence ID" value="NZ_JBITYG010000014.1"/>
</dbReference>
<dbReference type="EMBL" id="JBITYG010000014">
    <property type="protein sequence ID" value="MFI9105744.1"/>
    <property type="molecule type" value="Genomic_DNA"/>
</dbReference>
<keyword evidence="5" id="KW-0326">Glycosidase</keyword>
<comment type="subcellular location">
    <subcellularLocation>
        <location evidence="1">Cell projection</location>
    </subcellularLocation>
</comment>
<evidence type="ECO:0000256" key="4">
    <source>
        <dbReference type="ARBA" id="ARBA00023273"/>
    </source>
</evidence>
<proteinExistence type="predicted"/>
<dbReference type="InterPro" id="IPR001791">
    <property type="entry name" value="Laminin_G"/>
</dbReference>
<name>A0ABW8CH11_9ACTN</name>
<dbReference type="InterPro" id="IPR003961">
    <property type="entry name" value="FN3_dom"/>
</dbReference>
<dbReference type="InterPro" id="IPR011048">
    <property type="entry name" value="Haem_d1_sf"/>
</dbReference>
<evidence type="ECO:0000256" key="7">
    <source>
        <dbReference type="SAM" id="SignalP"/>
    </source>
</evidence>
<organism evidence="9 10">
    <name type="scientific">Streptomyces fildesensis</name>
    <dbReference type="NCBI Taxonomy" id="375757"/>
    <lineage>
        <taxon>Bacteria</taxon>
        <taxon>Bacillati</taxon>
        <taxon>Actinomycetota</taxon>
        <taxon>Actinomycetes</taxon>
        <taxon>Kitasatosporales</taxon>
        <taxon>Streptomycetaceae</taxon>
        <taxon>Streptomyces</taxon>
    </lineage>
</organism>
<feature type="domain" description="Fibronectin type-III" evidence="8">
    <location>
        <begin position="408"/>
        <end position="509"/>
    </location>
</feature>
<dbReference type="SUPFAM" id="SSF51004">
    <property type="entry name" value="C-terminal (heme d1) domain of cytochrome cd1-nitrite reductase"/>
    <property type="match status" value="1"/>
</dbReference>
<dbReference type="CDD" id="cd00063">
    <property type="entry name" value="FN3"/>
    <property type="match status" value="1"/>
</dbReference>
<keyword evidence="2 7" id="KW-0732">Signal</keyword>
<keyword evidence="10" id="KW-1185">Reference proteome</keyword>
<reference evidence="9 10" key="1">
    <citation type="submission" date="2024-10" db="EMBL/GenBank/DDBJ databases">
        <title>The Natural Products Discovery Center: Release of the First 8490 Sequenced Strains for Exploring Actinobacteria Biosynthetic Diversity.</title>
        <authorList>
            <person name="Kalkreuter E."/>
            <person name="Kautsar S.A."/>
            <person name="Yang D."/>
            <person name="Bader C.D."/>
            <person name="Teijaro C.N."/>
            <person name="Fluegel L."/>
            <person name="Davis C.M."/>
            <person name="Simpson J.R."/>
            <person name="Lauterbach L."/>
            <person name="Steele A.D."/>
            <person name="Gui C."/>
            <person name="Meng S."/>
            <person name="Li G."/>
            <person name="Viehrig K."/>
            <person name="Ye F."/>
            <person name="Su P."/>
            <person name="Kiefer A.F."/>
            <person name="Nichols A."/>
            <person name="Cepeda A.J."/>
            <person name="Yan W."/>
            <person name="Fan B."/>
            <person name="Jiang Y."/>
            <person name="Adhikari A."/>
            <person name="Zheng C.-J."/>
            <person name="Schuster L."/>
            <person name="Cowan T.M."/>
            <person name="Smanski M.J."/>
            <person name="Chevrette M.G."/>
            <person name="De Carvalho L.P.S."/>
            <person name="Shen B."/>
        </authorList>
    </citation>
    <scope>NUCLEOTIDE SEQUENCE [LARGE SCALE GENOMIC DNA]</scope>
    <source>
        <strain evidence="9 10">NPDC053399</strain>
    </source>
</reference>
<protein>
    <submittedName>
        <fullName evidence="9">LamG-like jellyroll fold domain-containing protein</fullName>
    </submittedName>
</protein>
<evidence type="ECO:0000256" key="1">
    <source>
        <dbReference type="ARBA" id="ARBA00004316"/>
    </source>
</evidence>
<evidence type="ECO:0000256" key="2">
    <source>
        <dbReference type="ARBA" id="ARBA00022729"/>
    </source>
</evidence>
<dbReference type="PROSITE" id="PS50853">
    <property type="entry name" value="FN3"/>
    <property type="match status" value="1"/>
</dbReference>
<evidence type="ECO:0000259" key="8">
    <source>
        <dbReference type="PROSITE" id="PS50853"/>
    </source>
</evidence>
<dbReference type="InterPro" id="IPR036116">
    <property type="entry name" value="FN3_sf"/>
</dbReference>
<evidence type="ECO:0000313" key="9">
    <source>
        <dbReference type="EMBL" id="MFI9105744.1"/>
    </source>
</evidence>
<keyword evidence="6" id="KW-0624">Polysaccharide degradation</keyword>
<dbReference type="InterPro" id="IPR013783">
    <property type="entry name" value="Ig-like_fold"/>
</dbReference>
<evidence type="ECO:0000313" key="10">
    <source>
        <dbReference type="Proteomes" id="UP001614394"/>
    </source>
</evidence>
<keyword evidence="5" id="KW-0378">Hydrolase</keyword>
<dbReference type="Gene3D" id="2.60.40.10">
    <property type="entry name" value="Immunoglobulins"/>
    <property type="match status" value="1"/>
</dbReference>
<dbReference type="Pfam" id="PF13385">
    <property type="entry name" value="Laminin_G_3"/>
    <property type="match status" value="1"/>
</dbReference>
<evidence type="ECO:0000256" key="6">
    <source>
        <dbReference type="ARBA" id="ARBA00023326"/>
    </source>
</evidence>
<sequence>MRKLGVFSVATALAAATLGVLTSHSATATTPPVAITADDLSTWQTNGIVWAFAQADGVVFAGGTFSAIRPPGSAAGVNEQPAVNFAAFDTTTGAPTGCHLSFTGGTGTVRALTVSPDHKTLYAGGSFGSVNGVGVSNLAAIDIATCTPRNDFHVAVTATVRALTATSDTVYLGGDFQSVAGQTRGHLAAITTTGALKPWTVNTDETARAVEVAADGTHVIVGGDFYTVNGANSHALAVVDATTGAVTKNYPNGFFDNTSVVKDIVTDSTGFYVANEGTGGGVFDGRTAFNYTDWNQRWRDTCLGATQNLALYQSVLYSGSHAHDCSTMGEYPDGNRHHLLAESVDSPALLPWFPDTNDGLGELVGPRVLIVASGGGKDYLWAGGGFTTTNLKAQQGLTRFSNGPDTGAPSVPQVVASSVEPGKVQVRWQSSLDLDDNNLTYNVYRNNGATPVYTVSASSLPWVRPQLTFTDTDVVAGTSYTYRVSASDGTNVSAKSANATTVAAATAETYPARVIADGAGLYWRYDETAGYLADASGNQVAGDNVGYSTRRVVPAAVKGGSTAVTYNGTSQYSYSDRSYPRPTSYSVETWFKTTTTKGGKLVGFGSNTDGRLSASYDKHIYMTNSGQLVFGIYNAGQRTIASGAGLNNGQWHHVVGTQGSNGLRLYVDGNLVASNAAYTTSQDYTGYWHVGGDQLYGWPSLPASNYFAGSIDETAIYPSVLTPAQIAQHHTLGLTG</sequence>
<dbReference type="Gene3D" id="2.130.10.10">
    <property type="entry name" value="YVTN repeat-like/Quinoprotein amine dehydrogenase"/>
    <property type="match status" value="1"/>
</dbReference>
<keyword evidence="6" id="KW-0119">Carbohydrate metabolism</keyword>